<dbReference type="AlphaFoldDB" id="A0A285NHH6"/>
<gene>
    <name evidence="4" type="ORF">SAMN06265182_1427</name>
</gene>
<feature type="domain" description="Predicted membrane protein YciQ-like C-terminal" evidence="3">
    <location>
        <begin position="296"/>
        <end position="545"/>
    </location>
</feature>
<proteinExistence type="predicted"/>
<reference evidence="5" key="1">
    <citation type="submission" date="2017-09" db="EMBL/GenBank/DDBJ databases">
        <authorList>
            <person name="Varghese N."/>
            <person name="Submissions S."/>
        </authorList>
    </citation>
    <scope>NUCLEOTIDE SEQUENCE [LARGE SCALE GENOMIC DNA]</scope>
    <source>
        <strain evidence="5">DSM 15103</strain>
    </source>
</reference>
<sequence length="604" mass="70771">MNENTKIKLIIFFLIISSVAGLYLSYFYDIRLLFKDLTAVYNAEIIIDKQIILKERYIYSVKSSDRYKMLYRFWEAPLVFEAKLDKPYIQLQNVKSLYSWYVKDYYGKVHGDLDKISEILVREKAFKNEVGIVQPSYFTKGFYRLNTRYLLYPPVETDGNFMHINLKLAQKHIPYTEVQIIIKDRKNLIVDIFPHIPVYSIKNSEEKWIIKGKAKENGLVELEILLNHYPVKGFYRRYTDVYRATIEANRLLHIKLFNFLKLILTLFLASSPLLFIVFYRKYGKEKNYTVPRFLSFIPDEKRKPYIVNMLFSNDATVGDENGFYATLLDMHIRKKIEIKPYDTDIQIDIKDPEVQDSYEKRVIRFLQDFTVDKEKKIFSTALLENRIKSYYSSKNISMLKSIKTQIDNLFKYTDKKTVEKHIDKTGKIVFKSVSYPVLLFTGSFCVFYIIGSIEDVYPDYDLYSIFMISLFIFTQFISLTLTPTQFLGRWKKDSYREKLQWEAFKNFLSDLAMIKKYSSQDISIWKKWLVYGTALGVAKKVEKEMKAMNIQIPELNISRTVRLRFNRIYRTTGLSIHKLQSSSSTSGGGFGVGGGFGGGGAGGR</sequence>
<feature type="transmembrane region" description="Helical" evidence="1">
    <location>
        <begin position="462"/>
        <end position="482"/>
    </location>
</feature>
<dbReference type="InterPro" id="IPR048389">
    <property type="entry name" value="YciQ-like_C"/>
</dbReference>
<protein>
    <submittedName>
        <fullName evidence="4">Uncharacterized membrane protein</fullName>
    </submittedName>
</protein>
<feature type="transmembrane region" description="Helical" evidence="1">
    <location>
        <begin position="7"/>
        <end position="28"/>
    </location>
</feature>
<keyword evidence="5" id="KW-1185">Reference proteome</keyword>
<keyword evidence="1" id="KW-0812">Transmembrane</keyword>
<feature type="transmembrane region" description="Helical" evidence="1">
    <location>
        <begin position="259"/>
        <end position="279"/>
    </location>
</feature>
<keyword evidence="1" id="KW-1133">Transmembrane helix</keyword>
<evidence type="ECO:0000259" key="3">
    <source>
        <dbReference type="Pfam" id="PF20990"/>
    </source>
</evidence>
<name>A0A285NHH6_9AQUI</name>
<evidence type="ECO:0000313" key="5">
    <source>
        <dbReference type="Proteomes" id="UP000219036"/>
    </source>
</evidence>
<dbReference type="OrthoDB" id="5507254at2"/>
<keyword evidence="1" id="KW-0472">Membrane</keyword>
<dbReference type="EMBL" id="OBEI01000006">
    <property type="protein sequence ID" value="SNZ08944.1"/>
    <property type="molecule type" value="Genomic_DNA"/>
</dbReference>
<evidence type="ECO:0000256" key="1">
    <source>
        <dbReference type="SAM" id="Phobius"/>
    </source>
</evidence>
<evidence type="ECO:0000313" key="4">
    <source>
        <dbReference type="EMBL" id="SNZ08944.1"/>
    </source>
</evidence>
<evidence type="ECO:0000259" key="2">
    <source>
        <dbReference type="Pfam" id="PF09972"/>
    </source>
</evidence>
<dbReference type="Pfam" id="PF09972">
    <property type="entry name" value="DUF2207"/>
    <property type="match status" value="1"/>
</dbReference>
<organism evidence="4 5">
    <name type="scientific">Persephonella hydrogeniphila</name>
    <dbReference type="NCBI Taxonomy" id="198703"/>
    <lineage>
        <taxon>Bacteria</taxon>
        <taxon>Pseudomonadati</taxon>
        <taxon>Aquificota</taxon>
        <taxon>Aquificia</taxon>
        <taxon>Aquificales</taxon>
        <taxon>Hydrogenothermaceae</taxon>
        <taxon>Persephonella</taxon>
    </lineage>
</organism>
<feature type="transmembrane region" description="Helical" evidence="1">
    <location>
        <begin position="428"/>
        <end position="450"/>
    </location>
</feature>
<dbReference type="RefSeq" id="WP_097000596.1">
    <property type="nucleotide sequence ID" value="NZ_OBEI01000006.1"/>
</dbReference>
<feature type="domain" description="DUF2207" evidence="2">
    <location>
        <begin position="51"/>
        <end position="225"/>
    </location>
</feature>
<dbReference type="InterPro" id="IPR018702">
    <property type="entry name" value="DUF2207"/>
</dbReference>
<dbReference type="Pfam" id="PF20990">
    <property type="entry name" value="DUF2207_C"/>
    <property type="match status" value="1"/>
</dbReference>
<accession>A0A285NHH6</accession>
<dbReference type="Proteomes" id="UP000219036">
    <property type="component" value="Unassembled WGS sequence"/>
</dbReference>